<dbReference type="EMBL" id="ACZI02000002">
    <property type="protein sequence ID" value="EFV13431.1"/>
    <property type="molecule type" value="Genomic_DNA"/>
</dbReference>
<evidence type="ECO:0000313" key="6">
    <source>
        <dbReference type="Proteomes" id="UP000004816"/>
    </source>
</evidence>
<keyword evidence="2" id="KW-0285">Flavoprotein</keyword>
<dbReference type="STRING" id="679197.HMPREF9336_01720"/>
<name>E5XQE8_SEGRC</name>
<comment type="cofactor">
    <cofactor evidence="1">
        <name>FAD</name>
        <dbReference type="ChEBI" id="CHEBI:57692"/>
    </cofactor>
</comment>
<gene>
    <name evidence="5" type="ORF">HMPREF9336_01720</name>
</gene>
<dbReference type="Pfam" id="PF21274">
    <property type="entry name" value="Rng_hyd_C"/>
    <property type="match status" value="1"/>
</dbReference>
<evidence type="ECO:0000256" key="2">
    <source>
        <dbReference type="ARBA" id="ARBA00022630"/>
    </source>
</evidence>
<protein>
    <recommendedName>
        <fullName evidence="4">FAD-binding domain-containing protein</fullName>
    </recommendedName>
</protein>
<dbReference type="AlphaFoldDB" id="E5XQE8"/>
<keyword evidence="6" id="KW-1185">Reference proteome</keyword>
<reference evidence="5 6" key="1">
    <citation type="journal article" date="2011" name="Stand. Genomic Sci.">
        <title>High quality draft genome sequence of Segniliparus rugosus CDC 945(T)= (ATCC BAA-974(T)).</title>
        <authorList>
            <person name="Earl A.M."/>
            <person name="Desjardins C.A."/>
            <person name="Fitzgerald M.G."/>
            <person name="Arachchi H.M."/>
            <person name="Zeng Q."/>
            <person name="Mehta T."/>
            <person name="Griggs A."/>
            <person name="Birren B.W."/>
            <person name="Toney N.C."/>
            <person name="Carr J."/>
            <person name="Posey J."/>
            <person name="Butler W.R."/>
        </authorList>
    </citation>
    <scope>NUCLEOTIDE SEQUENCE [LARGE SCALE GENOMIC DNA]</scope>
    <source>
        <strain evidence="6">ATCC BAA-974 / DSM 45345 / CCUG 50838 / CIP 108380 / JCM 13579 / CDC 945</strain>
    </source>
</reference>
<proteinExistence type="predicted"/>
<dbReference type="InterPro" id="IPR036188">
    <property type="entry name" value="FAD/NAD-bd_sf"/>
</dbReference>
<dbReference type="Gene3D" id="3.30.70.2450">
    <property type="match status" value="1"/>
</dbReference>
<evidence type="ECO:0000313" key="5">
    <source>
        <dbReference type="EMBL" id="EFV13431.1"/>
    </source>
</evidence>
<dbReference type="InterPro" id="IPR002938">
    <property type="entry name" value="FAD-bd"/>
</dbReference>
<dbReference type="RefSeq" id="WP_007469438.1">
    <property type="nucleotide sequence ID" value="NZ_KI391953.1"/>
</dbReference>
<dbReference type="PANTHER" id="PTHR43004:SF19">
    <property type="entry name" value="BINDING MONOOXYGENASE, PUTATIVE (JCVI)-RELATED"/>
    <property type="match status" value="1"/>
</dbReference>
<dbReference type="InterPro" id="IPR050641">
    <property type="entry name" value="RIFMO-like"/>
</dbReference>
<keyword evidence="3" id="KW-0274">FAD</keyword>
<sequence>MAEFDVIVAGAGPSGLILAAELRLAGARPLVLERQPQIRAVAKAGGLGGRILDLLRYRGVLERFEAASEMGRPEPRFPFGGLHIDLTRLSGPPPMEALLLPQPQIERLLEQYAVELGSEVRRGHELVGLRQDEAGATAQVFGPDGPYQARARYLVGCDGVRSRVRELAGIAFPGSTYPEVNRLASTTMPSSVTLREDGDYDVAGYGRLRSGYTQTERGVFAVASYTPGDLGVYTSEDEDHDYDDDVPMTLDELRASIRRVLGAELPLGEPTRLTRFTFGARHVEQYRAGRVLVAGDAAHQFPSGGVALGAGMLDSVNLAWKLAACVHGWAPDGLLDSYHDERRFANARTLRHTQAQVALRRGHDEASEALREIFLELVTADEQPLRRIGSLIAGSDIRYPSPDPGRHPLAGTFAPDLALAAGSGPTSVAELMRPARPVFLDLAGRPELREVAGAWRGRVQTFAARCEDRPADALLIRPDAHVAWASAVGEPAEVAAPALREALARWFGAQC</sequence>
<accession>E5XQE8</accession>
<comment type="caution">
    <text evidence="5">The sequence shown here is derived from an EMBL/GenBank/DDBJ whole genome shotgun (WGS) entry which is preliminary data.</text>
</comment>
<dbReference type="PANTHER" id="PTHR43004">
    <property type="entry name" value="TRK SYSTEM POTASSIUM UPTAKE PROTEIN"/>
    <property type="match status" value="1"/>
</dbReference>
<dbReference type="Proteomes" id="UP000004816">
    <property type="component" value="Unassembled WGS sequence"/>
</dbReference>
<evidence type="ECO:0000259" key="4">
    <source>
        <dbReference type="Pfam" id="PF01494"/>
    </source>
</evidence>
<dbReference type="GO" id="GO:0016709">
    <property type="term" value="F:oxidoreductase activity, acting on paired donors, with incorporation or reduction of molecular oxygen, NAD(P)H as one donor, and incorporation of one atom of oxygen"/>
    <property type="evidence" value="ECO:0007669"/>
    <property type="project" value="UniProtKB-ARBA"/>
</dbReference>
<evidence type="ECO:0000256" key="3">
    <source>
        <dbReference type="ARBA" id="ARBA00022827"/>
    </source>
</evidence>
<organism evidence="5 6">
    <name type="scientific">Segniliparus rugosus (strain ATCC BAA-974 / DSM 45345 / CCUG 50838 / CIP 108380 / JCM 13579 / CDC 945)</name>
    <dbReference type="NCBI Taxonomy" id="679197"/>
    <lineage>
        <taxon>Bacteria</taxon>
        <taxon>Bacillati</taxon>
        <taxon>Actinomycetota</taxon>
        <taxon>Actinomycetes</taxon>
        <taxon>Mycobacteriales</taxon>
        <taxon>Segniliparaceae</taxon>
        <taxon>Segniliparus</taxon>
    </lineage>
</organism>
<dbReference type="HOGENOM" id="CLU_009665_20_1_11"/>
<feature type="domain" description="FAD-binding" evidence="4">
    <location>
        <begin position="4"/>
        <end position="351"/>
    </location>
</feature>
<dbReference type="SUPFAM" id="SSF51905">
    <property type="entry name" value="FAD/NAD(P)-binding domain"/>
    <property type="match status" value="1"/>
</dbReference>
<evidence type="ECO:0000256" key="1">
    <source>
        <dbReference type="ARBA" id="ARBA00001974"/>
    </source>
</evidence>
<dbReference type="OrthoDB" id="8670884at2"/>
<dbReference type="PRINTS" id="PR00420">
    <property type="entry name" value="RNGMNOXGNASE"/>
</dbReference>
<dbReference type="GO" id="GO:0071949">
    <property type="term" value="F:FAD binding"/>
    <property type="evidence" value="ECO:0007669"/>
    <property type="project" value="InterPro"/>
</dbReference>
<dbReference type="eggNOG" id="COG0654">
    <property type="taxonomic scope" value="Bacteria"/>
</dbReference>
<dbReference type="Gene3D" id="3.40.30.120">
    <property type="match status" value="1"/>
</dbReference>
<dbReference type="Gene3D" id="3.50.50.60">
    <property type="entry name" value="FAD/NAD(P)-binding domain"/>
    <property type="match status" value="2"/>
</dbReference>
<dbReference type="Pfam" id="PF01494">
    <property type="entry name" value="FAD_binding_3"/>
    <property type="match status" value="1"/>
</dbReference>